<dbReference type="InterPro" id="IPR016167">
    <property type="entry name" value="FAD-bd_PCMH_sub1"/>
</dbReference>
<dbReference type="GO" id="GO:0016491">
    <property type="term" value="F:oxidoreductase activity"/>
    <property type="evidence" value="ECO:0007669"/>
    <property type="project" value="UniProtKB-KW"/>
</dbReference>
<dbReference type="InterPro" id="IPR036318">
    <property type="entry name" value="FAD-bd_PCMH-like_sf"/>
</dbReference>
<evidence type="ECO:0000313" key="4">
    <source>
        <dbReference type="Proteomes" id="UP000475532"/>
    </source>
</evidence>
<keyword evidence="1" id="KW-0560">Oxidoreductase</keyword>
<dbReference type="AlphaFoldDB" id="A0A6L9Q8R4"/>
<sequence>MNELNTLRSAVEGRVWLPGDPGFDDVRRPWNLAVEQPAAAVVEAAGADDVAALVRYARANGLGIATQPSGHGATGRTGGTVLLRTARLDTVEIDP</sequence>
<accession>A0A6L9Q8R4</accession>
<feature type="non-terminal residue" evidence="3">
    <location>
        <position position="95"/>
    </location>
</feature>
<protein>
    <submittedName>
        <fullName evidence="3">FAD-dependent oxidoreductase</fullName>
    </submittedName>
</protein>
<dbReference type="GO" id="GO:0050660">
    <property type="term" value="F:flavin adenine dinucleotide binding"/>
    <property type="evidence" value="ECO:0007669"/>
    <property type="project" value="InterPro"/>
</dbReference>
<organism evidence="3 4">
    <name type="scientific">Actinomadura bangladeshensis</name>
    <dbReference type="NCBI Taxonomy" id="453573"/>
    <lineage>
        <taxon>Bacteria</taxon>
        <taxon>Bacillati</taxon>
        <taxon>Actinomycetota</taxon>
        <taxon>Actinomycetes</taxon>
        <taxon>Streptosporangiales</taxon>
        <taxon>Thermomonosporaceae</taxon>
        <taxon>Actinomadura</taxon>
    </lineage>
</organism>
<dbReference type="Proteomes" id="UP000475532">
    <property type="component" value="Unassembled WGS sequence"/>
</dbReference>
<dbReference type="EMBL" id="JAAGLI010000008">
    <property type="protein sequence ID" value="NEA21023.1"/>
    <property type="molecule type" value="Genomic_DNA"/>
</dbReference>
<proteinExistence type="predicted"/>
<dbReference type="Gene3D" id="3.30.43.10">
    <property type="entry name" value="Uridine Diphospho-n-acetylenolpyruvylglucosamine Reductase, domain 2"/>
    <property type="match status" value="1"/>
</dbReference>
<dbReference type="SUPFAM" id="SSF56176">
    <property type="entry name" value="FAD-binding/transporter-associated domain-like"/>
    <property type="match status" value="1"/>
</dbReference>
<dbReference type="Pfam" id="PF01565">
    <property type="entry name" value="FAD_binding_4"/>
    <property type="match status" value="1"/>
</dbReference>
<evidence type="ECO:0000313" key="3">
    <source>
        <dbReference type="EMBL" id="NEA21023.1"/>
    </source>
</evidence>
<evidence type="ECO:0000256" key="1">
    <source>
        <dbReference type="ARBA" id="ARBA00023002"/>
    </source>
</evidence>
<feature type="domain" description="FAD linked oxidase N-terminal" evidence="2">
    <location>
        <begin position="39"/>
        <end position="95"/>
    </location>
</feature>
<reference evidence="3 4" key="1">
    <citation type="submission" date="2020-01" db="EMBL/GenBank/DDBJ databases">
        <title>Insect and environment-associated Actinomycetes.</title>
        <authorList>
            <person name="Currrie C."/>
            <person name="Chevrette M."/>
            <person name="Carlson C."/>
            <person name="Stubbendieck R."/>
            <person name="Wendt-Pienkowski E."/>
        </authorList>
    </citation>
    <scope>NUCLEOTIDE SEQUENCE [LARGE SCALE GENOMIC DNA]</scope>
    <source>
        <strain evidence="3 4">SID10258</strain>
    </source>
</reference>
<evidence type="ECO:0000259" key="2">
    <source>
        <dbReference type="Pfam" id="PF01565"/>
    </source>
</evidence>
<name>A0A6L9Q8R4_9ACTN</name>
<comment type="caution">
    <text evidence="3">The sequence shown here is derived from an EMBL/GenBank/DDBJ whole genome shotgun (WGS) entry which is preliminary data.</text>
</comment>
<gene>
    <name evidence="3" type="ORF">G3I70_00710</name>
</gene>
<dbReference type="InterPro" id="IPR006094">
    <property type="entry name" value="Oxid_FAD_bind_N"/>
</dbReference>